<accession>J3L0X1</accession>
<evidence type="ECO:0000256" key="2">
    <source>
        <dbReference type="SAM" id="SignalP"/>
    </source>
</evidence>
<dbReference type="HOGENOM" id="CLU_030538_1_1_1"/>
<dbReference type="OMA" id="CVASHQQ"/>
<feature type="domain" description="Neprosin PEP catalytic" evidence="3">
    <location>
        <begin position="161"/>
        <end position="415"/>
    </location>
</feature>
<dbReference type="FunFam" id="3.90.1320.10:FF:000001">
    <property type="entry name" value="Putative carboxyl-terminal proteinase"/>
    <property type="match status" value="1"/>
</dbReference>
<dbReference type="STRING" id="4533.J3L0X1"/>
<dbReference type="Pfam" id="PF03080">
    <property type="entry name" value="Neprosin"/>
    <property type="match status" value="1"/>
</dbReference>
<dbReference type="PROSITE" id="PS52045">
    <property type="entry name" value="NEPROSIN_PEP_CD"/>
    <property type="match status" value="1"/>
</dbReference>
<dbReference type="PANTHER" id="PTHR31589">
    <property type="entry name" value="PROTEIN, PUTATIVE (DUF239)-RELATED-RELATED"/>
    <property type="match status" value="1"/>
</dbReference>
<dbReference type="Pfam" id="PF14365">
    <property type="entry name" value="Neprosin_AP"/>
    <property type="match status" value="1"/>
</dbReference>
<reference evidence="4" key="2">
    <citation type="submission" date="2013-04" db="UniProtKB">
        <authorList>
            <consortium name="EnsemblPlants"/>
        </authorList>
    </citation>
    <scope>IDENTIFICATION</scope>
</reference>
<feature type="compositionally biased region" description="Pro residues" evidence="1">
    <location>
        <begin position="408"/>
        <end position="420"/>
    </location>
</feature>
<dbReference type="InterPro" id="IPR004314">
    <property type="entry name" value="Neprosin"/>
</dbReference>
<evidence type="ECO:0000313" key="4">
    <source>
        <dbReference type="EnsemblPlants" id="OB01G28770.1"/>
    </source>
</evidence>
<feature type="chain" id="PRO_5003773308" description="Neprosin PEP catalytic domain-containing protein" evidence="2">
    <location>
        <begin position="27"/>
        <end position="467"/>
    </location>
</feature>
<feature type="compositionally biased region" description="Basic and acidic residues" evidence="1">
    <location>
        <begin position="94"/>
        <end position="109"/>
    </location>
</feature>
<dbReference type="InterPro" id="IPR053168">
    <property type="entry name" value="Glutamic_endopeptidase"/>
</dbReference>
<evidence type="ECO:0000256" key="1">
    <source>
        <dbReference type="SAM" id="MobiDB-lite"/>
    </source>
</evidence>
<name>J3L0X1_ORYBR</name>
<dbReference type="AlphaFoldDB" id="J3L0X1"/>
<feature type="compositionally biased region" description="Low complexity" evidence="1">
    <location>
        <begin position="421"/>
        <end position="449"/>
    </location>
</feature>
<sequence>MASAWSSSSSILVVVVIVAVLGGGAAGVNETTTATLRAGQELRRYRRVQALLRRLNKPALRTIQSPDGDLIDCVAAHLQPAFDHPRLRGQRPLDPPERPRGHDRWRRPNDTADAGVQLWASSGASCPEGSVPVRRVTEADVLRASSVRRFGRVPSARLRRDSVSGGHEHAVGYVAGDEYYGAKASINVWAPKVSTPSEFSLSQIWVIAGSFGNDLNTIEAGWQVSPQLYGDNSPRFFTYWTTDAYQTTGCYNLLCSGFVQTNSRIAMGAAISPTSGYKGGQFDISLLVWKDPNHGNWWLEFGSGELVGYWPSVLFSHLASHASMVQFGGEVVDARADGGAHTATQMGSGHFAGEGFGRASYFRNLEVVDWDNSLVPLAGAAATSPARASTAPPTSATSSSSTGTTTSSPPPPSASSPTIPPATTSRAAPTAPGATTSTTAAPARTSTAPDLPRSSSTLAFHNWRRKR</sequence>
<evidence type="ECO:0000313" key="5">
    <source>
        <dbReference type="Proteomes" id="UP000006038"/>
    </source>
</evidence>
<dbReference type="Gramene" id="OB01G28770.1">
    <property type="protein sequence ID" value="OB01G28770.1"/>
    <property type="gene ID" value="OB01G28770"/>
</dbReference>
<feature type="region of interest" description="Disordered" evidence="1">
    <location>
        <begin position="84"/>
        <end position="109"/>
    </location>
</feature>
<evidence type="ECO:0000259" key="3">
    <source>
        <dbReference type="PROSITE" id="PS52045"/>
    </source>
</evidence>
<dbReference type="Gene3D" id="3.90.1320.10">
    <property type="entry name" value="Outer-capsid protein sigma 3, large lobe"/>
    <property type="match status" value="1"/>
</dbReference>
<reference evidence="4" key="1">
    <citation type="journal article" date="2013" name="Nat. Commun.">
        <title>Whole-genome sequencing of Oryza brachyantha reveals mechanisms underlying Oryza genome evolution.</title>
        <authorList>
            <person name="Chen J."/>
            <person name="Huang Q."/>
            <person name="Gao D."/>
            <person name="Wang J."/>
            <person name="Lang Y."/>
            <person name="Liu T."/>
            <person name="Li B."/>
            <person name="Bai Z."/>
            <person name="Luis Goicoechea J."/>
            <person name="Liang C."/>
            <person name="Chen C."/>
            <person name="Zhang W."/>
            <person name="Sun S."/>
            <person name="Liao Y."/>
            <person name="Zhang X."/>
            <person name="Yang L."/>
            <person name="Song C."/>
            <person name="Wang M."/>
            <person name="Shi J."/>
            <person name="Liu G."/>
            <person name="Liu J."/>
            <person name="Zhou H."/>
            <person name="Zhou W."/>
            <person name="Yu Q."/>
            <person name="An N."/>
            <person name="Chen Y."/>
            <person name="Cai Q."/>
            <person name="Wang B."/>
            <person name="Liu B."/>
            <person name="Min J."/>
            <person name="Huang Y."/>
            <person name="Wu H."/>
            <person name="Li Z."/>
            <person name="Zhang Y."/>
            <person name="Yin Y."/>
            <person name="Song W."/>
            <person name="Jiang J."/>
            <person name="Jackson S.A."/>
            <person name="Wing R.A."/>
            <person name="Wang J."/>
            <person name="Chen M."/>
        </authorList>
    </citation>
    <scope>NUCLEOTIDE SEQUENCE [LARGE SCALE GENOMIC DNA]</scope>
    <source>
        <strain evidence="4">cv. IRGC 101232</strain>
    </source>
</reference>
<dbReference type="EnsemblPlants" id="OB01G28770.1">
    <property type="protein sequence ID" value="OB01G28770.1"/>
    <property type="gene ID" value="OB01G28770"/>
</dbReference>
<dbReference type="Proteomes" id="UP000006038">
    <property type="component" value="Chromosome 1"/>
</dbReference>
<proteinExistence type="predicted"/>
<organism evidence="4">
    <name type="scientific">Oryza brachyantha</name>
    <name type="common">malo sina</name>
    <dbReference type="NCBI Taxonomy" id="4533"/>
    <lineage>
        <taxon>Eukaryota</taxon>
        <taxon>Viridiplantae</taxon>
        <taxon>Streptophyta</taxon>
        <taxon>Embryophyta</taxon>
        <taxon>Tracheophyta</taxon>
        <taxon>Spermatophyta</taxon>
        <taxon>Magnoliopsida</taxon>
        <taxon>Liliopsida</taxon>
        <taxon>Poales</taxon>
        <taxon>Poaceae</taxon>
        <taxon>BOP clade</taxon>
        <taxon>Oryzoideae</taxon>
        <taxon>Oryzeae</taxon>
        <taxon>Oryzinae</taxon>
        <taxon>Oryza</taxon>
    </lineage>
</organism>
<dbReference type="PANTHER" id="PTHR31589:SF254">
    <property type="entry name" value="OS01G0547133 PROTEIN"/>
    <property type="match status" value="1"/>
</dbReference>
<keyword evidence="5" id="KW-1185">Reference proteome</keyword>
<protein>
    <recommendedName>
        <fullName evidence="3">Neprosin PEP catalytic domain-containing protein</fullName>
    </recommendedName>
</protein>
<feature type="region of interest" description="Disordered" evidence="1">
    <location>
        <begin position="382"/>
        <end position="467"/>
    </location>
</feature>
<dbReference type="InterPro" id="IPR025521">
    <property type="entry name" value="Neprosin_propep"/>
</dbReference>
<feature type="signal peptide" evidence="2">
    <location>
        <begin position="1"/>
        <end position="26"/>
    </location>
</feature>
<dbReference type="eggNOG" id="ENOG502QVKG">
    <property type="taxonomic scope" value="Eukaryota"/>
</dbReference>
<keyword evidence="2" id="KW-0732">Signal</keyword>
<feature type="compositionally biased region" description="Low complexity" evidence="1">
    <location>
        <begin position="382"/>
        <end position="407"/>
    </location>
</feature>